<organism evidence="1 2">
    <name type="scientific">Planomonospora venezuelensis</name>
    <dbReference type="NCBI Taxonomy" id="1999"/>
    <lineage>
        <taxon>Bacteria</taxon>
        <taxon>Bacillati</taxon>
        <taxon>Actinomycetota</taxon>
        <taxon>Actinomycetes</taxon>
        <taxon>Streptosporangiales</taxon>
        <taxon>Streptosporangiaceae</taxon>
        <taxon>Planomonospora</taxon>
    </lineage>
</organism>
<evidence type="ECO:0000313" key="2">
    <source>
        <dbReference type="Proteomes" id="UP000562352"/>
    </source>
</evidence>
<protein>
    <submittedName>
        <fullName evidence="1">Uncharacterized protein</fullName>
    </submittedName>
</protein>
<keyword evidence="2" id="KW-1185">Reference proteome</keyword>
<dbReference type="Proteomes" id="UP000562352">
    <property type="component" value="Unassembled WGS sequence"/>
</dbReference>
<name>A0A841D902_PLAVE</name>
<dbReference type="RefSeq" id="WP_184944024.1">
    <property type="nucleotide sequence ID" value="NZ_JACHJJ010000014.1"/>
</dbReference>
<dbReference type="EMBL" id="JACHJJ010000014">
    <property type="protein sequence ID" value="MBB5964964.1"/>
    <property type="molecule type" value="Genomic_DNA"/>
</dbReference>
<evidence type="ECO:0000313" key="1">
    <source>
        <dbReference type="EMBL" id="MBB5964964.1"/>
    </source>
</evidence>
<reference evidence="1 2" key="1">
    <citation type="submission" date="2020-08" db="EMBL/GenBank/DDBJ databases">
        <title>Genomic Encyclopedia of Type Strains, Phase III (KMG-III): the genomes of soil and plant-associated and newly described type strains.</title>
        <authorList>
            <person name="Whitman W."/>
        </authorList>
    </citation>
    <scope>NUCLEOTIDE SEQUENCE [LARGE SCALE GENOMIC DNA]</scope>
    <source>
        <strain evidence="1 2">CECT 3303</strain>
    </source>
</reference>
<dbReference type="AlphaFoldDB" id="A0A841D902"/>
<accession>A0A841D902</accession>
<comment type="caution">
    <text evidence="1">The sequence shown here is derived from an EMBL/GenBank/DDBJ whole genome shotgun (WGS) entry which is preliminary data.</text>
</comment>
<proteinExistence type="predicted"/>
<sequence>MVEGEQTRMVAGVTEEVVLVHEEFSVRETWPLECLGCRHVWQEEYTVRRLTDEHGHDVVVWLRSGVPVQPPWAGSNCPGCGVDRVSAFPQGEHARRGTLRAVPAPAAELGRPPVERLYSPVQPRPSIPLY</sequence>
<gene>
    <name evidence="1" type="ORF">FHS22_004250</name>
</gene>